<keyword evidence="3" id="KW-1185">Reference proteome</keyword>
<name>H6L6G4_SAPGL</name>
<reference evidence="2 3" key="1">
    <citation type="journal article" date="2012" name="Stand. Genomic Sci.">
        <title>Complete genome sequencing and analysis of Saprospira grandis str. Lewin, a predatory marine bacterium.</title>
        <authorList>
            <person name="Saw J.H."/>
            <person name="Yuryev A."/>
            <person name="Kanbe M."/>
            <person name="Hou S."/>
            <person name="Young A.G."/>
            <person name="Aizawa S."/>
            <person name="Alam M."/>
        </authorList>
    </citation>
    <scope>NUCLEOTIDE SEQUENCE [LARGE SCALE GENOMIC DNA]</scope>
    <source>
        <strain evidence="2 3">Lewin</strain>
    </source>
</reference>
<dbReference type="AlphaFoldDB" id="H6L6G4"/>
<feature type="compositionally biased region" description="Basic and acidic residues" evidence="1">
    <location>
        <begin position="36"/>
        <end position="57"/>
    </location>
</feature>
<proteinExistence type="predicted"/>
<dbReference type="Proteomes" id="UP000007519">
    <property type="component" value="Chromosome"/>
</dbReference>
<feature type="region of interest" description="Disordered" evidence="1">
    <location>
        <begin position="23"/>
        <end position="110"/>
    </location>
</feature>
<evidence type="ECO:0000313" key="3">
    <source>
        <dbReference type="Proteomes" id="UP000007519"/>
    </source>
</evidence>
<evidence type="ECO:0000313" key="2">
    <source>
        <dbReference type="EMBL" id="AFC24106.1"/>
    </source>
</evidence>
<dbReference type="HOGENOM" id="CLU_2169307_0_0_10"/>
<dbReference type="EMBL" id="CP002831">
    <property type="protein sequence ID" value="AFC24106.1"/>
    <property type="molecule type" value="Genomic_DNA"/>
</dbReference>
<accession>H6L6G4</accession>
<gene>
    <name evidence="2" type="ordered locus">SGRA_1371</name>
</gene>
<organism evidence="2 3">
    <name type="scientific">Saprospira grandis (strain Lewin)</name>
    <dbReference type="NCBI Taxonomy" id="984262"/>
    <lineage>
        <taxon>Bacteria</taxon>
        <taxon>Pseudomonadati</taxon>
        <taxon>Bacteroidota</taxon>
        <taxon>Saprospiria</taxon>
        <taxon>Saprospirales</taxon>
        <taxon>Saprospiraceae</taxon>
        <taxon>Saprospira</taxon>
    </lineage>
</organism>
<feature type="compositionally biased region" description="Polar residues" evidence="1">
    <location>
        <begin position="23"/>
        <end position="32"/>
    </location>
</feature>
<dbReference type="KEGG" id="sgn:SGRA_1371"/>
<sequence length="110" mass="12194">MFALVCLAVWAGRRPAGLAMCSSAAQPQTQAVRPQGRADLRAAERSADERREAEAPKQQRAATTSLEEAPVRRPKGVNVAPTTEGRRRPQNSSELRQPASKRRQFDDQRE</sequence>
<evidence type="ECO:0000256" key="1">
    <source>
        <dbReference type="SAM" id="MobiDB-lite"/>
    </source>
</evidence>
<protein>
    <submittedName>
        <fullName evidence="2">Uncharacterized protein</fullName>
    </submittedName>
</protein>